<sequence length="166" mass="17721">MRYSLLLVGGLSSSLLAFPLHAQTTPDSTTARAAQPALAPVSTREDSIRAIHHLYKARRRTGTWFIAGGATALTTIGMLYAATAAFSSVVSAGYSLTNQPAPTEDNTGFIAAAGIVGAVTVVPAVGLKSRFSRQKEKALIQDYEQGQPLPAELRSALQDKFFRRTR</sequence>
<feature type="signal peptide" evidence="2">
    <location>
        <begin position="1"/>
        <end position="22"/>
    </location>
</feature>
<dbReference type="EMBL" id="CP094669">
    <property type="protein sequence ID" value="UOG73441.1"/>
    <property type="molecule type" value="Genomic_DNA"/>
</dbReference>
<feature type="chain" id="PRO_5046760992" evidence="2">
    <location>
        <begin position="23"/>
        <end position="166"/>
    </location>
</feature>
<gene>
    <name evidence="3" type="ORF">MTX78_15050</name>
</gene>
<evidence type="ECO:0000313" key="3">
    <source>
        <dbReference type="EMBL" id="UOG73441.1"/>
    </source>
</evidence>
<name>A0ABY4CTJ9_9BACT</name>
<evidence type="ECO:0000256" key="1">
    <source>
        <dbReference type="SAM" id="Phobius"/>
    </source>
</evidence>
<dbReference type="Proteomes" id="UP000831113">
    <property type="component" value="Chromosome"/>
</dbReference>
<organism evidence="3 4">
    <name type="scientific">Hymenobacter tibetensis</name>
    <dbReference type="NCBI Taxonomy" id="497967"/>
    <lineage>
        <taxon>Bacteria</taxon>
        <taxon>Pseudomonadati</taxon>
        <taxon>Bacteroidota</taxon>
        <taxon>Cytophagia</taxon>
        <taxon>Cytophagales</taxon>
        <taxon>Hymenobacteraceae</taxon>
        <taxon>Hymenobacter</taxon>
    </lineage>
</organism>
<reference evidence="3 4" key="1">
    <citation type="submission" date="2022-03" db="EMBL/GenBank/DDBJ databases">
        <title>Hymenobactersp. isolated from the air.</title>
        <authorList>
            <person name="Won M."/>
            <person name="Kwon S.-W."/>
        </authorList>
    </citation>
    <scope>NUCLEOTIDE SEQUENCE [LARGE SCALE GENOMIC DNA]</scope>
    <source>
        <strain evidence="3 4">KACC 21982</strain>
    </source>
</reference>
<keyword evidence="1" id="KW-1133">Transmembrane helix</keyword>
<evidence type="ECO:0000256" key="2">
    <source>
        <dbReference type="SAM" id="SignalP"/>
    </source>
</evidence>
<dbReference type="RefSeq" id="WP_243795936.1">
    <property type="nucleotide sequence ID" value="NZ_CP094669.1"/>
</dbReference>
<keyword evidence="1" id="KW-0812">Transmembrane</keyword>
<keyword evidence="2" id="KW-0732">Signal</keyword>
<keyword evidence="4" id="KW-1185">Reference proteome</keyword>
<accession>A0ABY4CTJ9</accession>
<proteinExistence type="predicted"/>
<keyword evidence="1" id="KW-0472">Membrane</keyword>
<feature type="transmembrane region" description="Helical" evidence="1">
    <location>
        <begin position="108"/>
        <end position="127"/>
    </location>
</feature>
<evidence type="ECO:0000313" key="4">
    <source>
        <dbReference type="Proteomes" id="UP000831113"/>
    </source>
</evidence>
<protein>
    <submittedName>
        <fullName evidence="3">Uncharacterized protein</fullName>
    </submittedName>
</protein>